<evidence type="ECO:0000313" key="15">
    <source>
        <dbReference type="EMBL" id="NNU80367.1"/>
    </source>
</evidence>
<comment type="subcellular location">
    <subcellularLocation>
        <location evidence="11">Cell membrane</location>
        <topology evidence="11">Peripheral membrane protein</topology>
        <orientation evidence="11">Cytoplasmic side</orientation>
    </subcellularLocation>
    <subcellularLocation>
        <location evidence="11">Cytoplasm</location>
    </subcellularLocation>
    <text evidence="11">Distribution is 50-50.</text>
</comment>
<dbReference type="Proteomes" id="UP000572377">
    <property type="component" value="Unassembled WGS sequence"/>
</dbReference>
<dbReference type="InterPro" id="IPR044722">
    <property type="entry name" value="SecA_SF2_C"/>
</dbReference>
<dbReference type="Pfam" id="PF01043">
    <property type="entry name" value="SecA_PP_bind"/>
    <property type="match status" value="1"/>
</dbReference>
<evidence type="ECO:0000256" key="7">
    <source>
        <dbReference type="ARBA" id="ARBA00022927"/>
    </source>
</evidence>
<dbReference type="PRINTS" id="PR00906">
    <property type="entry name" value="SECA"/>
</dbReference>
<dbReference type="PROSITE" id="PS51196">
    <property type="entry name" value="SECA_MOTOR_DEAD"/>
    <property type="match status" value="1"/>
</dbReference>
<sequence length="680" mass="74135">MSDIAAPRLPPAPSRPAARLPDILDYAERPEVEETGFDVLGQRALGVVVAWGGGLRARRLRAIVPATAAKASHFAALDDTGLRAEAARLRVALRRAASEPSRLPVAVTGEAFALVREAAARTLGLRPYDVQIMGAWAMLRGMIAEMRTGEGKTLSASLAAATAGLFGAPVHVITANDYLAERDAEELGPLYRFLGLSQGLVLPGQDAAARRAAYAADVVYGSNKEMAFDYLRDRMALRKRPGNLMRKLDRLTGGATGEPARMRGLHFAIVDEADSVLIDEARTPLIISGEEERQAGQDPALFQAALDAARLLTQGTDFRLQPDDHRVELTETGRDRLEDMAEDGGETGGAFRVAAIREHMVTQALTGLHLFHLDDDYIIRDGKVQIVDEFTGRVMADRSWSDGLQQLIELKEGLEITLPRRTMARISYQRYFRRYRHLCGMTGTARDASAELWAVYRLSVARIPTHRPEARVFARDRLFAREESKWQAIGRRVAELQAQGVPVLLGTRSVAASEKGSAALSLLAIPHEVLSARQDAEEAAIVARAGQRGAVTVATNMAGRGTDIKLGEGVAALGGLHVILAERHDSRRIDRQLEGRCGRQGDPGRVEAFLSLEDDLMRGSSAALGRRLARVALALSPRAAAGLIRLRQRRIERSHARARRDLLKADRSLGEMLAFSGQLE</sequence>
<keyword evidence="10 11" id="KW-0472">Membrane</keyword>
<dbReference type="GO" id="GO:0065002">
    <property type="term" value="P:intracellular protein transmembrane transport"/>
    <property type="evidence" value="ECO:0007669"/>
    <property type="project" value="UniProtKB-UniRule"/>
</dbReference>
<evidence type="ECO:0000256" key="1">
    <source>
        <dbReference type="ARBA" id="ARBA00022448"/>
    </source>
</evidence>
<gene>
    <name evidence="11" type="primary">secA</name>
    <name evidence="15" type="ORF">HMH01_07920</name>
</gene>
<evidence type="ECO:0000259" key="14">
    <source>
        <dbReference type="PROSITE" id="PS51196"/>
    </source>
</evidence>
<dbReference type="Gene3D" id="3.90.1440.10">
    <property type="entry name" value="SecA, preprotein cross-linking domain"/>
    <property type="match status" value="1"/>
</dbReference>
<dbReference type="FunFam" id="3.40.50.300:FF:000429">
    <property type="entry name" value="Preprotein translocase subunit SecA"/>
    <property type="match status" value="1"/>
</dbReference>
<feature type="binding site" evidence="11">
    <location>
        <position position="131"/>
    </location>
    <ligand>
        <name>ATP</name>
        <dbReference type="ChEBI" id="CHEBI:30616"/>
    </ligand>
</feature>
<dbReference type="GO" id="GO:0043952">
    <property type="term" value="P:protein transport by the Sec complex"/>
    <property type="evidence" value="ECO:0007669"/>
    <property type="project" value="TreeGrafter"/>
</dbReference>
<feature type="domain" description="Helicase ATP-binding" evidence="12">
    <location>
        <begin position="133"/>
        <end position="351"/>
    </location>
</feature>
<dbReference type="CDD" id="cd18803">
    <property type="entry name" value="SF2_C_secA"/>
    <property type="match status" value="1"/>
</dbReference>
<keyword evidence="4" id="KW-0997">Cell inner membrane</keyword>
<dbReference type="SUPFAM" id="SSF52540">
    <property type="entry name" value="P-loop containing nucleoside triphosphate hydrolases"/>
    <property type="match status" value="2"/>
</dbReference>
<dbReference type="InterPro" id="IPR036670">
    <property type="entry name" value="SecA_X-link_sf"/>
</dbReference>
<dbReference type="GO" id="GO:0005524">
    <property type="term" value="F:ATP binding"/>
    <property type="evidence" value="ECO:0007669"/>
    <property type="project" value="UniProtKB-UniRule"/>
</dbReference>
<keyword evidence="6 11" id="KW-0067">ATP-binding</keyword>
<feature type="binding site" evidence="11">
    <location>
        <begin position="149"/>
        <end position="153"/>
    </location>
    <ligand>
        <name>ATP</name>
        <dbReference type="ChEBI" id="CHEBI:30616"/>
    </ligand>
</feature>
<evidence type="ECO:0000256" key="4">
    <source>
        <dbReference type="ARBA" id="ARBA00022519"/>
    </source>
</evidence>
<dbReference type="InterPro" id="IPR027417">
    <property type="entry name" value="P-loop_NTPase"/>
</dbReference>
<dbReference type="GO" id="GO:0005829">
    <property type="term" value="C:cytosol"/>
    <property type="evidence" value="ECO:0007669"/>
    <property type="project" value="TreeGrafter"/>
</dbReference>
<feature type="domain" description="Helicase C-terminal" evidence="13">
    <location>
        <begin position="488"/>
        <end position="652"/>
    </location>
</feature>
<feature type="domain" description="SecA family profile" evidence="14">
    <location>
        <begin position="42"/>
        <end position="644"/>
    </location>
</feature>
<dbReference type="Pfam" id="PF21090">
    <property type="entry name" value="P-loop_SecA"/>
    <property type="match status" value="2"/>
</dbReference>
<protein>
    <recommendedName>
        <fullName evidence="11">Protein translocase subunit SecA</fullName>
        <ecNumber evidence="11">7.4.2.8</ecNumber>
    </recommendedName>
</protein>
<dbReference type="PANTHER" id="PTHR30612">
    <property type="entry name" value="SECA INNER MEMBRANE COMPONENT OF SEC PROTEIN SECRETION SYSTEM"/>
    <property type="match status" value="1"/>
</dbReference>
<keyword evidence="9 11" id="KW-0811">Translocation</keyword>
<proteinExistence type="inferred from homology"/>
<dbReference type="PROSITE" id="PS01312">
    <property type="entry name" value="SECA"/>
    <property type="match status" value="1"/>
</dbReference>
<dbReference type="AlphaFoldDB" id="A0A849L2B8"/>
<keyword evidence="8 11" id="KW-1278">Translocase</keyword>
<dbReference type="Gene3D" id="3.40.50.300">
    <property type="entry name" value="P-loop containing nucleotide triphosphate hydrolases"/>
    <property type="match status" value="2"/>
</dbReference>
<comment type="similarity">
    <text evidence="11">Belongs to the SecA family.</text>
</comment>
<dbReference type="SMART" id="SM00957">
    <property type="entry name" value="SecA_DEAD"/>
    <property type="match status" value="1"/>
</dbReference>
<dbReference type="RefSeq" id="WP_171324075.1">
    <property type="nucleotide sequence ID" value="NZ_JABFBC010000001.1"/>
</dbReference>
<comment type="caution">
    <text evidence="15">The sequence shown here is derived from an EMBL/GenBank/DDBJ whole genome shotgun (WGS) entry which is preliminary data.</text>
</comment>
<dbReference type="Pfam" id="PF07517">
    <property type="entry name" value="SecA_DEAD"/>
    <property type="match status" value="1"/>
</dbReference>
<dbReference type="PANTHER" id="PTHR30612:SF0">
    <property type="entry name" value="CHLOROPLAST PROTEIN-TRANSPORTING ATPASE"/>
    <property type="match status" value="1"/>
</dbReference>
<dbReference type="InterPro" id="IPR011115">
    <property type="entry name" value="SecA_DEAD"/>
</dbReference>
<evidence type="ECO:0000313" key="16">
    <source>
        <dbReference type="Proteomes" id="UP000572377"/>
    </source>
</evidence>
<reference evidence="15 16" key="1">
    <citation type="submission" date="2020-05" db="EMBL/GenBank/DDBJ databases">
        <title>Gimesia benthica sp. nov., a novel planctomycete isolated from a deep-sea water sample of the Northwest Indian Ocean.</title>
        <authorList>
            <person name="Wang J."/>
            <person name="Ruan C."/>
            <person name="Song L."/>
            <person name="Zhu Y."/>
            <person name="Li A."/>
            <person name="Zheng X."/>
            <person name="Wang L."/>
            <person name="Lu Z."/>
            <person name="Huang Y."/>
            <person name="Du W."/>
            <person name="Zhou Y."/>
            <person name="Huang L."/>
            <person name="Dai X."/>
        </authorList>
    </citation>
    <scope>NUCLEOTIDE SEQUENCE [LARGE SCALE GENOMIC DNA]</scope>
    <source>
        <strain evidence="15 16">YYQ-30</strain>
    </source>
</reference>
<dbReference type="GO" id="GO:0008564">
    <property type="term" value="F:protein-exporting ATPase activity"/>
    <property type="evidence" value="ECO:0007669"/>
    <property type="project" value="UniProtKB-EC"/>
</dbReference>
<evidence type="ECO:0000259" key="12">
    <source>
        <dbReference type="PROSITE" id="PS51192"/>
    </source>
</evidence>
<dbReference type="CDD" id="cd17928">
    <property type="entry name" value="DEXDc_SecA"/>
    <property type="match status" value="1"/>
</dbReference>
<dbReference type="SMART" id="SM00958">
    <property type="entry name" value="SecA_PP_bind"/>
    <property type="match status" value="1"/>
</dbReference>
<keyword evidence="5 11" id="KW-0547">Nucleotide-binding</keyword>
<keyword evidence="7 11" id="KW-0653">Protein transport</keyword>
<evidence type="ECO:0000256" key="6">
    <source>
        <dbReference type="ARBA" id="ARBA00022840"/>
    </source>
</evidence>
<comment type="subunit">
    <text evidence="11">Monomer and homodimer. Part of the essential Sec protein translocation apparatus which comprises SecA, SecYEG and auxiliary proteins SecDF-YajC and YidC.</text>
</comment>
<keyword evidence="16" id="KW-1185">Reference proteome</keyword>
<dbReference type="PROSITE" id="PS51194">
    <property type="entry name" value="HELICASE_CTER"/>
    <property type="match status" value="1"/>
</dbReference>
<dbReference type="InterPro" id="IPR011130">
    <property type="entry name" value="SecA_preprotein_X-link_dom"/>
</dbReference>
<dbReference type="GO" id="GO:0006605">
    <property type="term" value="P:protein targeting"/>
    <property type="evidence" value="ECO:0007669"/>
    <property type="project" value="UniProtKB-UniRule"/>
</dbReference>
<dbReference type="GO" id="GO:0005886">
    <property type="term" value="C:plasma membrane"/>
    <property type="evidence" value="ECO:0007669"/>
    <property type="project" value="UniProtKB-SubCell"/>
</dbReference>
<comment type="catalytic activity">
    <reaction evidence="11">
        <text>ATP + H2O + cellular proteinSide 1 = ADP + phosphate + cellular proteinSide 2.</text>
        <dbReference type="EC" id="7.4.2.8"/>
    </reaction>
</comment>
<dbReference type="InterPro" id="IPR014018">
    <property type="entry name" value="SecA_motor_DEAD"/>
</dbReference>
<evidence type="ECO:0000256" key="5">
    <source>
        <dbReference type="ARBA" id="ARBA00022741"/>
    </source>
</evidence>
<dbReference type="InterPro" id="IPR001650">
    <property type="entry name" value="Helicase_C-like"/>
</dbReference>
<evidence type="ECO:0000256" key="8">
    <source>
        <dbReference type="ARBA" id="ARBA00022967"/>
    </source>
</evidence>
<evidence type="ECO:0000256" key="2">
    <source>
        <dbReference type="ARBA" id="ARBA00022475"/>
    </source>
</evidence>
<evidence type="ECO:0000256" key="3">
    <source>
        <dbReference type="ARBA" id="ARBA00022490"/>
    </source>
</evidence>
<dbReference type="GO" id="GO:0031522">
    <property type="term" value="C:cell envelope Sec protein transport complex"/>
    <property type="evidence" value="ECO:0007669"/>
    <property type="project" value="TreeGrafter"/>
</dbReference>
<dbReference type="InterPro" id="IPR000185">
    <property type="entry name" value="SecA"/>
</dbReference>
<dbReference type="SUPFAM" id="SSF81767">
    <property type="entry name" value="Pre-protein crosslinking domain of SecA"/>
    <property type="match status" value="1"/>
</dbReference>
<dbReference type="PROSITE" id="PS51192">
    <property type="entry name" value="HELICASE_ATP_BIND_1"/>
    <property type="match status" value="1"/>
</dbReference>
<dbReference type="InterPro" id="IPR014001">
    <property type="entry name" value="Helicase_ATP-bd"/>
</dbReference>
<dbReference type="GO" id="GO:0017038">
    <property type="term" value="P:protein import"/>
    <property type="evidence" value="ECO:0007669"/>
    <property type="project" value="InterPro"/>
</dbReference>
<evidence type="ECO:0000256" key="11">
    <source>
        <dbReference type="HAMAP-Rule" id="MF_01382"/>
    </source>
</evidence>
<keyword evidence="1 11" id="KW-0813">Transport</keyword>
<keyword evidence="2 11" id="KW-1003">Cell membrane</keyword>
<accession>A0A849L2B8</accession>
<dbReference type="InterPro" id="IPR020937">
    <property type="entry name" value="SecA_CS"/>
</dbReference>
<evidence type="ECO:0000259" key="13">
    <source>
        <dbReference type="PROSITE" id="PS51194"/>
    </source>
</evidence>
<feature type="binding site" evidence="11">
    <location>
        <position position="563"/>
    </location>
    <ligand>
        <name>ATP</name>
        <dbReference type="ChEBI" id="CHEBI:30616"/>
    </ligand>
</feature>
<comment type="function">
    <text evidence="11">Part of the Sec protein translocase complex. Interacts with the SecYEG preprotein conducting channel. Has a central role in coupling the hydrolysis of ATP to the transfer of proteins into and across the cell membrane, serving both as a receptor for the preprotein-SecB complex and as an ATP-driven molecular motor driving the stepwise translocation of polypeptide chains across the membrane.</text>
</comment>
<keyword evidence="3 11" id="KW-0963">Cytoplasm</keyword>
<evidence type="ECO:0000256" key="9">
    <source>
        <dbReference type="ARBA" id="ARBA00023010"/>
    </source>
</evidence>
<dbReference type="EC" id="7.4.2.8" evidence="11"/>
<organism evidence="15 16">
    <name type="scientific">Halovulum dunhuangense</name>
    <dbReference type="NCBI Taxonomy" id="1505036"/>
    <lineage>
        <taxon>Bacteria</taxon>
        <taxon>Pseudomonadati</taxon>
        <taxon>Pseudomonadota</taxon>
        <taxon>Alphaproteobacteria</taxon>
        <taxon>Rhodobacterales</taxon>
        <taxon>Paracoccaceae</taxon>
        <taxon>Halovulum</taxon>
    </lineage>
</organism>
<name>A0A849L2B8_9RHOB</name>
<dbReference type="HAMAP" id="MF_01382">
    <property type="entry name" value="SecA"/>
    <property type="match status" value="1"/>
</dbReference>
<evidence type="ECO:0000256" key="10">
    <source>
        <dbReference type="ARBA" id="ARBA00023136"/>
    </source>
</evidence>
<dbReference type="EMBL" id="JABFBC010000001">
    <property type="protein sequence ID" value="NNU80367.1"/>
    <property type="molecule type" value="Genomic_DNA"/>
</dbReference>